<dbReference type="RefSeq" id="XP_012894975.1">
    <property type="nucleotide sequence ID" value="XM_013039521.1"/>
</dbReference>
<evidence type="ECO:0000256" key="1">
    <source>
        <dbReference type="SAM" id="MobiDB-lite"/>
    </source>
</evidence>
<reference evidence="2" key="1">
    <citation type="submission" date="2010-02" db="EMBL/GenBank/DDBJ databases">
        <title>Sequencing and annotation of the Blastocystis hominis genome.</title>
        <authorList>
            <person name="Wincker P."/>
        </authorList>
    </citation>
    <scope>NUCLEOTIDE SEQUENCE</scope>
    <source>
        <strain evidence="2">Singapore isolate B</strain>
    </source>
</reference>
<name>D8LXD2_BLAHO</name>
<dbReference type="InParanoid" id="D8LXD2"/>
<dbReference type="Proteomes" id="UP000008312">
    <property type="component" value="Unassembled WGS sequence"/>
</dbReference>
<accession>D8LXD2</accession>
<evidence type="ECO:0000313" key="2">
    <source>
        <dbReference type="EMBL" id="CBK20927.2"/>
    </source>
</evidence>
<feature type="region of interest" description="Disordered" evidence="1">
    <location>
        <begin position="68"/>
        <end position="96"/>
    </location>
</feature>
<proteinExistence type="predicted"/>
<gene>
    <name evidence="2" type="ORF">GSBLH_T00001169001</name>
</gene>
<evidence type="ECO:0000313" key="3">
    <source>
        <dbReference type="Proteomes" id="UP000008312"/>
    </source>
</evidence>
<dbReference type="GeneID" id="24918446"/>
<keyword evidence="3" id="KW-1185">Reference proteome</keyword>
<protein>
    <submittedName>
        <fullName evidence="2">Uncharacterized protein</fullName>
    </submittedName>
</protein>
<dbReference type="AlphaFoldDB" id="D8LXD2"/>
<organism evidence="2">
    <name type="scientific">Blastocystis hominis</name>
    <dbReference type="NCBI Taxonomy" id="12968"/>
    <lineage>
        <taxon>Eukaryota</taxon>
        <taxon>Sar</taxon>
        <taxon>Stramenopiles</taxon>
        <taxon>Bigyra</taxon>
        <taxon>Opalozoa</taxon>
        <taxon>Opalinata</taxon>
        <taxon>Blastocystidae</taxon>
        <taxon>Blastocystis</taxon>
    </lineage>
</organism>
<sequence length="152" mass="17469">MFMCGTLIVSRRTYYGLFPSISCLQESPEDSLLFQEQRMALPETVAPTFDMSNDVLLRSDPSSYPFCSYSTDSVESDQSDSHLSDSYDSSSLSSVEPVGGLNSYLQSLIVKQQQTKAKERRLRRMQILKMRRKNGLISFDVKPLRYESKRRR</sequence>
<dbReference type="EMBL" id="FN668639">
    <property type="protein sequence ID" value="CBK20927.2"/>
    <property type="molecule type" value="Genomic_DNA"/>
</dbReference>